<dbReference type="Proteomes" id="UP000789508">
    <property type="component" value="Unassembled WGS sequence"/>
</dbReference>
<evidence type="ECO:0000256" key="4">
    <source>
        <dbReference type="ARBA" id="ARBA00022741"/>
    </source>
</evidence>
<dbReference type="InterPro" id="IPR010285">
    <property type="entry name" value="DNA_helicase_pif1-like_DEAD"/>
</dbReference>
<evidence type="ECO:0000256" key="3">
    <source>
        <dbReference type="ARBA" id="ARBA00004604"/>
    </source>
</evidence>
<keyword evidence="9" id="KW-0238">DNA-binding</keyword>
<dbReference type="Pfam" id="PF21530">
    <property type="entry name" value="Pif1_2B_dom"/>
    <property type="match status" value="1"/>
</dbReference>
<dbReference type="FunFam" id="3.40.50.300:FF:001226">
    <property type="entry name" value="ATP-dependent DNA helicase PIF1"/>
    <property type="match status" value="1"/>
</dbReference>
<evidence type="ECO:0000259" key="16">
    <source>
        <dbReference type="SMART" id="SM00382"/>
    </source>
</evidence>
<protein>
    <submittedName>
        <fullName evidence="17">3487_t:CDS:1</fullName>
    </submittedName>
</protein>
<keyword evidence="7" id="KW-0347">Helicase</keyword>
<dbReference type="GO" id="GO:0006281">
    <property type="term" value="P:DNA repair"/>
    <property type="evidence" value="ECO:0007669"/>
    <property type="project" value="UniProtKB-KW"/>
</dbReference>
<dbReference type="GO" id="GO:0003697">
    <property type="term" value="F:single-stranded DNA binding"/>
    <property type="evidence" value="ECO:0007669"/>
    <property type="project" value="UniProtKB-ARBA"/>
</dbReference>
<organism evidence="17 18">
    <name type="scientific">Ambispora leptoticha</name>
    <dbReference type="NCBI Taxonomy" id="144679"/>
    <lineage>
        <taxon>Eukaryota</taxon>
        <taxon>Fungi</taxon>
        <taxon>Fungi incertae sedis</taxon>
        <taxon>Mucoromycota</taxon>
        <taxon>Glomeromycotina</taxon>
        <taxon>Glomeromycetes</taxon>
        <taxon>Archaeosporales</taxon>
        <taxon>Ambisporaceae</taxon>
        <taxon>Ambispora</taxon>
    </lineage>
</organism>
<keyword evidence="4" id="KW-0547">Nucleotide-binding</keyword>
<evidence type="ECO:0000256" key="7">
    <source>
        <dbReference type="ARBA" id="ARBA00022806"/>
    </source>
</evidence>
<evidence type="ECO:0000256" key="14">
    <source>
        <dbReference type="ARBA" id="ARBA00023242"/>
    </source>
</evidence>
<dbReference type="GO" id="GO:0016787">
    <property type="term" value="F:hydrolase activity"/>
    <property type="evidence" value="ECO:0007669"/>
    <property type="project" value="UniProtKB-KW"/>
</dbReference>
<keyword evidence="13" id="KW-0413">Isomerase</keyword>
<evidence type="ECO:0000256" key="9">
    <source>
        <dbReference type="ARBA" id="ARBA00023125"/>
    </source>
</evidence>
<keyword evidence="11" id="KW-0233">DNA recombination</keyword>
<comment type="subcellular location">
    <subcellularLocation>
        <location evidence="2">Mitochondrion</location>
    </subcellularLocation>
    <subcellularLocation>
        <location evidence="3">Nucleus</location>
        <location evidence="3">Nucleolus</location>
    </subcellularLocation>
</comment>
<keyword evidence="12" id="KW-0234">DNA repair</keyword>
<evidence type="ECO:0000256" key="13">
    <source>
        <dbReference type="ARBA" id="ARBA00023235"/>
    </source>
</evidence>
<feature type="non-terminal residue" evidence="17">
    <location>
        <position position="1"/>
    </location>
</feature>
<keyword evidence="14" id="KW-0539">Nucleus</keyword>
<dbReference type="AlphaFoldDB" id="A0A9N9DSD6"/>
<evidence type="ECO:0000256" key="15">
    <source>
        <dbReference type="SAM" id="MobiDB-lite"/>
    </source>
</evidence>
<keyword evidence="6" id="KW-0378">Hydrolase</keyword>
<evidence type="ECO:0000256" key="6">
    <source>
        <dbReference type="ARBA" id="ARBA00022801"/>
    </source>
</evidence>
<comment type="caution">
    <text evidence="17">The sequence shown here is derived from an EMBL/GenBank/DDBJ whole genome shotgun (WGS) entry which is preliminary data.</text>
</comment>
<dbReference type="SMART" id="SM00382">
    <property type="entry name" value="AAA"/>
    <property type="match status" value="1"/>
</dbReference>
<feature type="domain" description="AAA+ ATPase" evidence="16">
    <location>
        <begin position="166"/>
        <end position="294"/>
    </location>
</feature>
<evidence type="ECO:0000256" key="10">
    <source>
        <dbReference type="ARBA" id="ARBA00023128"/>
    </source>
</evidence>
<keyword evidence="10" id="KW-0496">Mitochondrion</keyword>
<dbReference type="CDD" id="cd18809">
    <property type="entry name" value="SF1_C_RecD"/>
    <property type="match status" value="1"/>
</dbReference>
<dbReference type="GO" id="GO:0005739">
    <property type="term" value="C:mitochondrion"/>
    <property type="evidence" value="ECO:0007669"/>
    <property type="project" value="UniProtKB-SubCell"/>
</dbReference>
<dbReference type="CDD" id="cd18037">
    <property type="entry name" value="DEXSc_Pif1_like"/>
    <property type="match status" value="1"/>
</dbReference>
<dbReference type="OrthoDB" id="5578775at2759"/>
<dbReference type="GO" id="GO:0006310">
    <property type="term" value="P:DNA recombination"/>
    <property type="evidence" value="ECO:0007669"/>
    <property type="project" value="UniProtKB-KW"/>
</dbReference>
<evidence type="ECO:0000313" key="17">
    <source>
        <dbReference type="EMBL" id="CAG8650730.1"/>
    </source>
</evidence>
<dbReference type="InterPro" id="IPR048293">
    <property type="entry name" value="PIF1_RRM3_pfh1"/>
</dbReference>
<dbReference type="SUPFAM" id="SSF52540">
    <property type="entry name" value="P-loop containing nucleoside triphosphate hydrolases"/>
    <property type="match status" value="2"/>
</dbReference>
<dbReference type="GO" id="GO:0000723">
    <property type="term" value="P:telomere maintenance"/>
    <property type="evidence" value="ECO:0007669"/>
    <property type="project" value="InterPro"/>
</dbReference>
<name>A0A9N9DSD6_9GLOM</name>
<evidence type="ECO:0000256" key="5">
    <source>
        <dbReference type="ARBA" id="ARBA00022763"/>
    </source>
</evidence>
<dbReference type="EMBL" id="CAJVPS010009512">
    <property type="protein sequence ID" value="CAG8650730.1"/>
    <property type="molecule type" value="Genomic_DNA"/>
</dbReference>
<accession>A0A9N9DSD6</accession>
<dbReference type="Gene3D" id="3.40.50.300">
    <property type="entry name" value="P-loop containing nucleotide triphosphate hydrolases"/>
    <property type="match status" value="1"/>
</dbReference>
<comment type="cofactor">
    <cofactor evidence="1">
        <name>Mg(2+)</name>
        <dbReference type="ChEBI" id="CHEBI:18420"/>
    </cofactor>
</comment>
<dbReference type="InterPro" id="IPR051055">
    <property type="entry name" value="PIF1_helicase"/>
</dbReference>
<dbReference type="GO" id="GO:0005524">
    <property type="term" value="F:ATP binding"/>
    <property type="evidence" value="ECO:0007669"/>
    <property type="project" value="UniProtKB-KW"/>
</dbReference>
<evidence type="ECO:0000256" key="11">
    <source>
        <dbReference type="ARBA" id="ARBA00023172"/>
    </source>
</evidence>
<evidence type="ECO:0000256" key="8">
    <source>
        <dbReference type="ARBA" id="ARBA00022840"/>
    </source>
</evidence>
<sequence length="590" mass="67190">SYESQKTPPVQSMQDSEPDLSTYSNDIRGFRAIQPKTSTTKVLSRKERWSDEEDWEPVSKKRVLKAKGYNNIEQRSIVPQKNNAFQTAKSLYLDQSNAEFDPYAEDESPGKWSDEEDWDPTIKQQIIEAKKHHDPHHLNTIPQVSSTDDIELTEEQTHVLDLVLKSRENVFYTGSAGTGKSILLKKIINEVKKLYGPENVAVTAPTGIAAINVGGMTIHSFSGIGTGDDKAENLLKKIKRRSLIRDRWKSIKVLVIDEISMLDGILFDKLEYIAREIRRNQKPFGDIQIIITGDFYQLPPVSKTGECKFCFQVDSWQRVVKHSLQLTRIFRQRDDELISMLNEMRHGGNLSSQSMALIKRLQIAPKYPPDGILPTELYARNDSVNRANQSHLARITHKAQKYIAEDYALQNDSVQLQTLRKSCLAYDTLEIKRDAQVMLIKNLTKDLVNGSRGIVIGFYDVQKNSYYYNGEEENLPPHTELYPIVRFTNAIEKVIYKEAWTLEGVGGIELARRTQIPLVLAWAISIHKSQGQTLERVKVDLGRVFEKGQAYVALSRATSADSLQVLNFRQDLVMAHKKVAEYYTSLTSLV</sequence>
<dbReference type="InterPro" id="IPR003593">
    <property type="entry name" value="AAA+_ATPase"/>
</dbReference>
<evidence type="ECO:0000256" key="1">
    <source>
        <dbReference type="ARBA" id="ARBA00001946"/>
    </source>
</evidence>
<dbReference type="HAMAP" id="MF_03176">
    <property type="entry name" value="PIF1"/>
    <property type="match status" value="1"/>
</dbReference>
<keyword evidence="18" id="KW-1185">Reference proteome</keyword>
<gene>
    <name evidence="17" type="ORF">ALEPTO_LOCUS9997</name>
</gene>
<dbReference type="InterPro" id="IPR049163">
    <property type="entry name" value="Pif1-like_2B_dom"/>
</dbReference>
<dbReference type="Pfam" id="PF05970">
    <property type="entry name" value="PIF1"/>
    <property type="match status" value="1"/>
</dbReference>
<evidence type="ECO:0000256" key="2">
    <source>
        <dbReference type="ARBA" id="ARBA00004173"/>
    </source>
</evidence>
<dbReference type="PANTHER" id="PTHR47642:SF5">
    <property type="entry name" value="ATP-DEPENDENT DNA HELICASE"/>
    <property type="match status" value="1"/>
</dbReference>
<dbReference type="GO" id="GO:0003678">
    <property type="term" value="F:DNA helicase activity"/>
    <property type="evidence" value="ECO:0007669"/>
    <property type="project" value="InterPro"/>
</dbReference>
<keyword evidence="5" id="KW-0227">DNA damage</keyword>
<keyword evidence="8" id="KW-0067">ATP-binding</keyword>
<evidence type="ECO:0000313" key="18">
    <source>
        <dbReference type="Proteomes" id="UP000789508"/>
    </source>
</evidence>
<reference evidence="17" key="1">
    <citation type="submission" date="2021-06" db="EMBL/GenBank/DDBJ databases">
        <authorList>
            <person name="Kallberg Y."/>
            <person name="Tangrot J."/>
            <person name="Rosling A."/>
        </authorList>
    </citation>
    <scope>NUCLEOTIDE SEQUENCE</scope>
    <source>
        <strain evidence="17">FL130A</strain>
    </source>
</reference>
<dbReference type="PANTHER" id="PTHR47642">
    <property type="entry name" value="ATP-DEPENDENT DNA HELICASE"/>
    <property type="match status" value="1"/>
</dbReference>
<dbReference type="InterPro" id="IPR027417">
    <property type="entry name" value="P-loop_NTPase"/>
</dbReference>
<evidence type="ECO:0000256" key="12">
    <source>
        <dbReference type="ARBA" id="ARBA00023204"/>
    </source>
</evidence>
<feature type="region of interest" description="Disordered" evidence="15">
    <location>
        <begin position="1"/>
        <end position="24"/>
    </location>
</feature>
<dbReference type="GO" id="GO:0005730">
    <property type="term" value="C:nucleolus"/>
    <property type="evidence" value="ECO:0007669"/>
    <property type="project" value="UniProtKB-SubCell"/>
</dbReference>
<proteinExistence type="inferred from homology"/>